<proteinExistence type="predicted"/>
<reference evidence="2 3" key="1">
    <citation type="submission" date="2021-07" db="EMBL/GenBank/DDBJ databases">
        <authorList>
            <person name="Palmer J.M."/>
        </authorList>
    </citation>
    <scope>NUCLEOTIDE SEQUENCE [LARGE SCALE GENOMIC DNA]</scope>
    <source>
        <strain evidence="2 3">AT_MEX2019</strain>
        <tissue evidence="2">Muscle</tissue>
    </source>
</reference>
<evidence type="ECO:0000313" key="3">
    <source>
        <dbReference type="Proteomes" id="UP001345963"/>
    </source>
</evidence>
<keyword evidence="3" id="KW-1185">Reference proteome</keyword>
<protein>
    <submittedName>
        <fullName evidence="2">Uncharacterized protein</fullName>
    </submittedName>
</protein>
<organism evidence="2 3">
    <name type="scientific">Ataeniobius toweri</name>
    <dbReference type="NCBI Taxonomy" id="208326"/>
    <lineage>
        <taxon>Eukaryota</taxon>
        <taxon>Metazoa</taxon>
        <taxon>Chordata</taxon>
        <taxon>Craniata</taxon>
        <taxon>Vertebrata</taxon>
        <taxon>Euteleostomi</taxon>
        <taxon>Actinopterygii</taxon>
        <taxon>Neopterygii</taxon>
        <taxon>Teleostei</taxon>
        <taxon>Neoteleostei</taxon>
        <taxon>Acanthomorphata</taxon>
        <taxon>Ovalentaria</taxon>
        <taxon>Atherinomorphae</taxon>
        <taxon>Cyprinodontiformes</taxon>
        <taxon>Goodeidae</taxon>
        <taxon>Ataeniobius</taxon>
    </lineage>
</organism>
<evidence type="ECO:0000313" key="2">
    <source>
        <dbReference type="EMBL" id="MED6232805.1"/>
    </source>
</evidence>
<feature type="signal peptide" evidence="1">
    <location>
        <begin position="1"/>
        <end position="19"/>
    </location>
</feature>
<keyword evidence="1" id="KW-0732">Signal</keyword>
<name>A0ABU7A4M6_9TELE</name>
<dbReference type="EMBL" id="JAHUTI010001272">
    <property type="protein sequence ID" value="MED6232805.1"/>
    <property type="molecule type" value="Genomic_DNA"/>
</dbReference>
<comment type="caution">
    <text evidence="2">The sequence shown here is derived from an EMBL/GenBank/DDBJ whole genome shotgun (WGS) entry which is preliminary data.</text>
</comment>
<sequence length="67" mass="7791">MKSYWLVFVMSSTWLYVRGPFPSVSDPGLCEHRSDESTKKVQERSSVEPLAQDTVVEKQEKVIFRQL</sequence>
<evidence type="ECO:0000256" key="1">
    <source>
        <dbReference type="SAM" id="SignalP"/>
    </source>
</evidence>
<feature type="chain" id="PRO_5045058016" evidence="1">
    <location>
        <begin position="20"/>
        <end position="67"/>
    </location>
</feature>
<accession>A0ABU7A4M6</accession>
<gene>
    <name evidence="2" type="ORF">ATANTOWER_002648</name>
</gene>
<dbReference type="Proteomes" id="UP001345963">
    <property type="component" value="Unassembled WGS sequence"/>
</dbReference>